<dbReference type="Proteomes" id="UP000614996">
    <property type="component" value="Unassembled WGS sequence"/>
</dbReference>
<dbReference type="SUPFAM" id="SSF54637">
    <property type="entry name" value="Thioesterase/thiol ester dehydrase-isomerase"/>
    <property type="match status" value="1"/>
</dbReference>
<keyword evidence="2" id="KW-0456">Lyase</keyword>
<comment type="similarity">
    <text evidence="1">Belongs to the thioester dehydratase family. FabZ subfamily.</text>
</comment>
<keyword evidence="4" id="KW-1185">Reference proteome</keyword>
<evidence type="ECO:0000256" key="2">
    <source>
        <dbReference type="ARBA" id="ARBA00023239"/>
    </source>
</evidence>
<proteinExistence type="inferred from homology"/>
<sequence>MLLVDRVSAIVPGESIVARKAISWNEPCYDGLPDGASAAYPRPLLMESWGQAGGILAARYAAGRTMLFVSVAEAEFGRPVFPGDVIEHRVRLARHVADALFFEGESRCDGELVLTVASSVLALRDTDSSTPVPAGRAQ</sequence>
<gene>
    <name evidence="3" type="ORF">NUM_71580</name>
</gene>
<dbReference type="Pfam" id="PF07977">
    <property type="entry name" value="FabA"/>
    <property type="match status" value="1"/>
</dbReference>
<evidence type="ECO:0000313" key="3">
    <source>
        <dbReference type="EMBL" id="GIL31904.1"/>
    </source>
</evidence>
<dbReference type="RefSeq" id="WP_207129443.1">
    <property type="nucleotide sequence ID" value="NZ_BOPO01000150.1"/>
</dbReference>
<dbReference type="AlphaFoldDB" id="A0A8J4AIL7"/>
<accession>A0A8J4AIL7</accession>
<name>A0A8J4AIL7_9ACTN</name>
<dbReference type="PANTHER" id="PTHR30272:SF1">
    <property type="entry name" value="3-HYDROXYACYL-[ACYL-CARRIER-PROTEIN] DEHYDRATASE"/>
    <property type="match status" value="1"/>
</dbReference>
<dbReference type="PANTHER" id="PTHR30272">
    <property type="entry name" value="3-HYDROXYACYL-[ACYL-CARRIER-PROTEIN] DEHYDRATASE"/>
    <property type="match status" value="1"/>
</dbReference>
<organism evidence="3 4">
    <name type="scientific">Actinocatenispora comari</name>
    <dbReference type="NCBI Taxonomy" id="2807577"/>
    <lineage>
        <taxon>Bacteria</taxon>
        <taxon>Bacillati</taxon>
        <taxon>Actinomycetota</taxon>
        <taxon>Actinomycetes</taxon>
        <taxon>Micromonosporales</taxon>
        <taxon>Micromonosporaceae</taxon>
        <taxon>Actinocatenispora</taxon>
    </lineage>
</organism>
<evidence type="ECO:0008006" key="5">
    <source>
        <dbReference type="Google" id="ProtNLM"/>
    </source>
</evidence>
<evidence type="ECO:0000256" key="1">
    <source>
        <dbReference type="ARBA" id="ARBA00009174"/>
    </source>
</evidence>
<protein>
    <recommendedName>
        <fullName evidence="5">Beta-hydroxyacyl-ACP dehydratase</fullName>
    </recommendedName>
</protein>
<dbReference type="Gene3D" id="3.10.129.10">
    <property type="entry name" value="Hotdog Thioesterase"/>
    <property type="match status" value="1"/>
</dbReference>
<dbReference type="GO" id="GO:0016829">
    <property type="term" value="F:lyase activity"/>
    <property type="evidence" value="ECO:0007669"/>
    <property type="project" value="UniProtKB-KW"/>
</dbReference>
<dbReference type="EMBL" id="BOPO01000150">
    <property type="protein sequence ID" value="GIL31904.1"/>
    <property type="molecule type" value="Genomic_DNA"/>
</dbReference>
<reference evidence="4" key="1">
    <citation type="journal article" date="2021" name="Int. J. Syst. Evol. Microbiol.">
        <title>Actinocatenispora comari sp. nov., an endophytic actinomycete isolated from aerial parts of Comarum salesowianum.</title>
        <authorList>
            <person name="Oyunbileg N."/>
            <person name="Iizaka Y."/>
            <person name="Hamada M."/>
            <person name="Davaapurev B.O."/>
            <person name="Fukumoto A."/>
            <person name="Tsetseg B."/>
            <person name="Kato F."/>
            <person name="Tamura T."/>
            <person name="Batkhuu J."/>
            <person name="Anzai Y."/>
        </authorList>
    </citation>
    <scope>NUCLEOTIDE SEQUENCE [LARGE SCALE GENOMIC DNA]</scope>
    <source>
        <strain evidence="4">NUM-2625</strain>
    </source>
</reference>
<comment type="caution">
    <text evidence="3">The sequence shown here is derived from an EMBL/GenBank/DDBJ whole genome shotgun (WGS) entry which is preliminary data.</text>
</comment>
<evidence type="ECO:0000313" key="4">
    <source>
        <dbReference type="Proteomes" id="UP000614996"/>
    </source>
</evidence>
<dbReference type="InterPro" id="IPR029069">
    <property type="entry name" value="HotDog_dom_sf"/>
</dbReference>
<dbReference type="InterPro" id="IPR013114">
    <property type="entry name" value="FabA_FabZ"/>
</dbReference>